<evidence type="ECO:0000256" key="2">
    <source>
        <dbReference type="SAM" id="Phobius"/>
    </source>
</evidence>
<feature type="region of interest" description="Disordered" evidence="1">
    <location>
        <begin position="138"/>
        <end position="170"/>
    </location>
</feature>
<keyword evidence="2" id="KW-0812">Transmembrane</keyword>
<dbReference type="InterPro" id="IPR045584">
    <property type="entry name" value="Pilin-like"/>
</dbReference>
<keyword evidence="2" id="KW-1133">Transmembrane helix</keyword>
<comment type="caution">
    <text evidence="3">The sequence shown here is derived from an EMBL/GenBank/DDBJ whole genome shotgun (WGS) entry which is preliminary data.</text>
</comment>
<keyword evidence="2" id="KW-0472">Membrane</keyword>
<evidence type="ECO:0000256" key="1">
    <source>
        <dbReference type="SAM" id="MobiDB-lite"/>
    </source>
</evidence>
<dbReference type="SUPFAM" id="SSF54523">
    <property type="entry name" value="Pili subunits"/>
    <property type="match status" value="1"/>
</dbReference>
<gene>
    <name evidence="3" type="ORF">NX780_18205</name>
</gene>
<feature type="transmembrane region" description="Helical" evidence="2">
    <location>
        <begin position="12"/>
        <end position="31"/>
    </location>
</feature>
<proteinExistence type="predicted"/>
<feature type="compositionally biased region" description="Basic and acidic residues" evidence="1">
    <location>
        <begin position="138"/>
        <end position="154"/>
    </location>
</feature>
<dbReference type="EMBL" id="JANUHA010000014">
    <property type="protein sequence ID" value="MCS0598279.1"/>
    <property type="molecule type" value="Genomic_DNA"/>
</dbReference>
<reference evidence="3 4" key="1">
    <citation type="submission" date="2022-08" db="EMBL/GenBank/DDBJ databases">
        <title>Reclassification of Massilia species as members of the genera Telluria, Duganella, Pseudoduganella, Mokoshia gen. nov. and Zemynaea gen. nov. using orthogonal and non-orthogonal genome-based approaches.</title>
        <authorList>
            <person name="Bowman J.P."/>
        </authorList>
    </citation>
    <scope>NUCLEOTIDE SEQUENCE [LARGE SCALE GENOMIC DNA]</scope>
    <source>
        <strain evidence="3 4">JCM 31661</strain>
    </source>
</reference>
<protein>
    <submittedName>
        <fullName evidence="3">Prepilin-type N-terminal cleavage/methylation domain-containing protein</fullName>
    </submittedName>
</protein>
<name>A0ABT2APY9_9BURK</name>
<organism evidence="3 4">
    <name type="scientific">Massilia agri</name>
    <dbReference type="NCBI Taxonomy" id="1886785"/>
    <lineage>
        <taxon>Bacteria</taxon>
        <taxon>Pseudomonadati</taxon>
        <taxon>Pseudomonadota</taxon>
        <taxon>Betaproteobacteria</taxon>
        <taxon>Burkholderiales</taxon>
        <taxon>Oxalobacteraceae</taxon>
        <taxon>Telluria group</taxon>
        <taxon>Massilia</taxon>
    </lineage>
</organism>
<keyword evidence="4" id="KW-1185">Reference proteome</keyword>
<dbReference type="Proteomes" id="UP001206572">
    <property type="component" value="Unassembled WGS sequence"/>
</dbReference>
<evidence type="ECO:0000313" key="4">
    <source>
        <dbReference type="Proteomes" id="UP001206572"/>
    </source>
</evidence>
<accession>A0ABT2APY9</accession>
<sequence length="170" mass="19097">MMRSRGFTLLEFAVCMSLCAVLVCGLLLHLAEYQRESQRVAAQGLVSAMRTAMAVRAAQLQGAGDQAGLSTLHQENPFRWLGRLPANYQGEYYRPRAGLVKDGHWYFDPSDRTVNFVPYRDTFSSEIPKLLKFKVELSREPDPTSTGERREAERGITLTQMTGKPASTDH</sequence>
<evidence type="ECO:0000313" key="3">
    <source>
        <dbReference type="EMBL" id="MCS0598279.1"/>
    </source>
</evidence>
<dbReference type="RefSeq" id="WP_258829293.1">
    <property type="nucleotide sequence ID" value="NZ_JANUHA010000014.1"/>
</dbReference>